<dbReference type="Pfam" id="PF07992">
    <property type="entry name" value="Pyr_redox_2"/>
    <property type="match status" value="1"/>
</dbReference>
<evidence type="ECO:0000256" key="6">
    <source>
        <dbReference type="SAM" id="MobiDB-lite"/>
    </source>
</evidence>
<dbReference type="PRINTS" id="PR00368">
    <property type="entry name" value="FADPNR"/>
</dbReference>
<dbReference type="EMBL" id="JAMTCJ010000003">
    <property type="protein sequence ID" value="MCP2177757.1"/>
    <property type="molecule type" value="Genomic_DNA"/>
</dbReference>
<evidence type="ECO:0000259" key="8">
    <source>
        <dbReference type="Pfam" id="PF07992"/>
    </source>
</evidence>
<feature type="region of interest" description="Disordered" evidence="6">
    <location>
        <begin position="335"/>
        <end position="360"/>
    </location>
</feature>
<dbReference type="Proteomes" id="UP001206895">
    <property type="component" value="Unassembled WGS sequence"/>
</dbReference>
<organism evidence="9 10">
    <name type="scientific">Williamsia maris</name>
    <dbReference type="NCBI Taxonomy" id="72806"/>
    <lineage>
        <taxon>Bacteria</taxon>
        <taxon>Bacillati</taxon>
        <taxon>Actinomycetota</taxon>
        <taxon>Actinomycetes</taxon>
        <taxon>Mycobacteriales</taxon>
        <taxon>Nocardiaceae</taxon>
        <taxon>Williamsia</taxon>
    </lineage>
</organism>
<reference evidence="9 10" key="1">
    <citation type="submission" date="2022-06" db="EMBL/GenBank/DDBJ databases">
        <title>Genomic Encyclopedia of Archaeal and Bacterial Type Strains, Phase II (KMG-II): from individual species to whole genera.</title>
        <authorList>
            <person name="Goeker M."/>
        </authorList>
    </citation>
    <scope>NUCLEOTIDE SEQUENCE [LARGE SCALE GENOMIC DNA]</scope>
    <source>
        <strain evidence="9 10">DSM 44693</strain>
    </source>
</reference>
<evidence type="ECO:0000256" key="2">
    <source>
        <dbReference type="ARBA" id="ARBA00007532"/>
    </source>
</evidence>
<comment type="caution">
    <text evidence="9">The sequence shown here is derived from an EMBL/GenBank/DDBJ whole genome shotgun (WGS) entry which is preliminary data.</text>
</comment>
<dbReference type="SUPFAM" id="SSF51905">
    <property type="entry name" value="FAD/NAD(P)-binding domain"/>
    <property type="match status" value="1"/>
</dbReference>
<evidence type="ECO:0000313" key="10">
    <source>
        <dbReference type="Proteomes" id="UP001206895"/>
    </source>
</evidence>
<keyword evidence="4" id="KW-0274">FAD</keyword>
<dbReference type="InterPro" id="IPR016156">
    <property type="entry name" value="FAD/NAD-linked_Rdtase_dimer_sf"/>
</dbReference>
<dbReference type="Gene3D" id="3.30.390.30">
    <property type="match status" value="1"/>
</dbReference>
<keyword evidence="3" id="KW-0285">Flavoprotein</keyword>
<dbReference type="InterPro" id="IPR001100">
    <property type="entry name" value="Pyr_nuc-diS_OxRdtase"/>
</dbReference>
<accession>A0ABT1HII6</accession>
<dbReference type="InterPro" id="IPR036188">
    <property type="entry name" value="FAD/NAD-bd_sf"/>
</dbReference>
<dbReference type="InterPro" id="IPR004099">
    <property type="entry name" value="Pyr_nucl-diS_OxRdtase_dimer"/>
</dbReference>
<dbReference type="InterPro" id="IPR050151">
    <property type="entry name" value="Class-I_Pyr_Nuc-Dis_Oxidored"/>
</dbReference>
<comment type="cofactor">
    <cofactor evidence="1">
        <name>FAD</name>
        <dbReference type="ChEBI" id="CHEBI:57692"/>
    </cofactor>
</comment>
<dbReference type="Gene3D" id="3.50.50.60">
    <property type="entry name" value="FAD/NAD(P)-binding domain"/>
    <property type="match status" value="2"/>
</dbReference>
<dbReference type="PANTHER" id="PTHR22912:SF151">
    <property type="entry name" value="DIHYDROLIPOYL DEHYDROGENASE, MITOCHONDRIAL"/>
    <property type="match status" value="1"/>
</dbReference>
<dbReference type="PANTHER" id="PTHR22912">
    <property type="entry name" value="DISULFIDE OXIDOREDUCTASE"/>
    <property type="match status" value="1"/>
</dbReference>
<dbReference type="PRINTS" id="PR00411">
    <property type="entry name" value="PNDRDTASEI"/>
</dbReference>
<dbReference type="InterPro" id="IPR023753">
    <property type="entry name" value="FAD/NAD-binding_dom"/>
</dbReference>
<keyword evidence="5" id="KW-0520">NAD</keyword>
<comment type="similarity">
    <text evidence="2">Belongs to the class-I pyridine nucleotide-disulfide oxidoreductase family.</text>
</comment>
<evidence type="ECO:0000256" key="3">
    <source>
        <dbReference type="ARBA" id="ARBA00022630"/>
    </source>
</evidence>
<dbReference type="SUPFAM" id="SSF55424">
    <property type="entry name" value="FAD/NAD-linked reductases, dimerisation (C-terminal) domain"/>
    <property type="match status" value="1"/>
</dbReference>
<dbReference type="RefSeq" id="WP_253662641.1">
    <property type="nucleotide sequence ID" value="NZ_BAAAJQ010000001.1"/>
</dbReference>
<evidence type="ECO:0000256" key="5">
    <source>
        <dbReference type="ARBA" id="ARBA00023027"/>
    </source>
</evidence>
<keyword evidence="10" id="KW-1185">Reference proteome</keyword>
<evidence type="ECO:0000256" key="4">
    <source>
        <dbReference type="ARBA" id="ARBA00022827"/>
    </source>
</evidence>
<sequence>MTTDTYDVIVIGGGPAGEVAAQFAIAGSDRTAAIIEAELLGGECSYWACMPSKALLRPIEVATTARNLDGVDVADGIDTAKLLARRDTWTSNYSDAGQRKWAEGIDIDVISGHGRITGDKTVVVTNDGTERTVTARLAVVLGTGSTATVPGPYADLAPWTSRDATGIREVPESIIVVGGGVVACESATWLAALGSTVTMLVRGKVLRTLDDFVGEAVIEGLTTAGVDVRTGVSITSPTRENADDAGIGVSHGGPVTVTVDGEPLTAAEILVAAGRKPAVDGLGLDAIGIDDPSQLSASKPGGHDWLYAVGDVSYGPMLTHWGKYQARLVGQRISAAAQGRTPPPERDDVPVPQAVFTDPQVGSTGLTAREADEKGLRTTVVTQPITAASGIGLLRDDATGTAQLVIDDDDRTLLGATFVGPETGELIHAATIAIVGKVTVDDLWHAVPSYPTGSEIWLRLLEKYFGY</sequence>
<dbReference type="Pfam" id="PF02852">
    <property type="entry name" value="Pyr_redox_dim"/>
    <property type="match status" value="1"/>
</dbReference>
<feature type="domain" description="Pyridine nucleotide-disulphide oxidoreductase dimerisation" evidence="7">
    <location>
        <begin position="351"/>
        <end position="457"/>
    </location>
</feature>
<evidence type="ECO:0000256" key="1">
    <source>
        <dbReference type="ARBA" id="ARBA00001974"/>
    </source>
</evidence>
<protein>
    <submittedName>
        <fullName evidence="9">Dihydrolipoamide dehydrogenase</fullName>
    </submittedName>
</protein>
<name>A0ABT1HII6_9NOCA</name>
<evidence type="ECO:0000259" key="7">
    <source>
        <dbReference type="Pfam" id="PF02852"/>
    </source>
</evidence>
<dbReference type="PIRSF" id="PIRSF000350">
    <property type="entry name" value="Mercury_reductase_MerA"/>
    <property type="match status" value="1"/>
</dbReference>
<gene>
    <name evidence="9" type="ORF">LX13_003585</name>
</gene>
<proteinExistence type="inferred from homology"/>
<evidence type="ECO:0000313" key="9">
    <source>
        <dbReference type="EMBL" id="MCP2177757.1"/>
    </source>
</evidence>
<feature type="domain" description="FAD/NAD(P)-binding" evidence="8">
    <location>
        <begin position="6"/>
        <end position="322"/>
    </location>
</feature>